<comment type="caution">
    <text evidence="1">The sequence shown here is derived from an EMBL/GenBank/DDBJ whole genome shotgun (WGS) entry which is preliminary data.</text>
</comment>
<reference evidence="1" key="1">
    <citation type="submission" date="2022-10" db="EMBL/GenBank/DDBJ databases">
        <title>Genome Sequence of Xylaria curta.</title>
        <authorList>
            <person name="Buettner E."/>
        </authorList>
    </citation>
    <scope>NUCLEOTIDE SEQUENCE</scope>
    <source>
        <strain evidence="1">Babe10</strain>
    </source>
</reference>
<gene>
    <name evidence="1" type="ORF">NUW58_g8257</name>
</gene>
<proteinExistence type="predicted"/>
<evidence type="ECO:0000313" key="1">
    <source>
        <dbReference type="EMBL" id="KAJ2975798.1"/>
    </source>
</evidence>
<organism evidence="1 2">
    <name type="scientific">Xylaria curta</name>
    <dbReference type="NCBI Taxonomy" id="42375"/>
    <lineage>
        <taxon>Eukaryota</taxon>
        <taxon>Fungi</taxon>
        <taxon>Dikarya</taxon>
        <taxon>Ascomycota</taxon>
        <taxon>Pezizomycotina</taxon>
        <taxon>Sordariomycetes</taxon>
        <taxon>Xylariomycetidae</taxon>
        <taxon>Xylariales</taxon>
        <taxon>Xylariaceae</taxon>
        <taxon>Xylaria</taxon>
    </lineage>
</organism>
<keyword evidence="2" id="KW-1185">Reference proteome</keyword>
<protein>
    <submittedName>
        <fullName evidence="1">Uncharacterized protein</fullName>
    </submittedName>
</protein>
<evidence type="ECO:0000313" key="2">
    <source>
        <dbReference type="Proteomes" id="UP001143856"/>
    </source>
</evidence>
<accession>A0ACC1NBG9</accession>
<name>A0ACC1NBG9_9PEZI</name>
<sequence length="461" mass="50507">MYCFVCLAAATALVVLLYVFNGKLEPSWSSHLQLNAILIAIMSVYRLALKAIVESCVGQGAWIWVSGFRKGKTEAKLEDFKMFDEASRGLYGALVLLWRMKASHFACIGSVITILIQGFETFSSQMVTYTEIPTVLVDKTGRGTQPAPPLSRSESWHNIVSNSFGETSLKLSTKAAIYDSLVAAAISDLPLFCETGNCTWPITPSLAVCGACAESLFSTSCDAEKGCSYSMPSGTSISSPPGAPFEYHFTVVPSNGSSTFPNTSSKAVISLFDMMSSAKTPRDNTVRAYQCGLWFCLRGYDVVVTNGIVKRSVAVEWTKSDLVPKSSSHYDDYVFLDIPTKMNVKEHTRYSVPSDSLKTLRQFMDKLTLGNASQVAGAITYDTDWVQAMEAATGDLPGWISRVTLSLTNDIQLTGTVRPNGNSKYSGTAYTMAPYIKVNWYWVAYPVSLMVFAFLYLMQTV</sequence>
<dbReference type="Proteomes" id="UP001143856">
    <property type="component" value="Unassembled WGS sequence"/>
</dbReference>
<dbReference type="EMBL" id="JAPDGR010002433">
    <property type="protein sequence ID" value="KAJ2975798.1"/>
    <property type="molecule type" value="Genomic_DNA"/>
</dbReference>